<evidence type="ECO:0000256" key="3">
    <source>
        <dbReference type="ARBA" id="ARBA00022573"/>
    </source>
</evidence>
<comment type="pathway">
    <text evidence="9">Cofactor biosynthesis; adenosylcobalamin biosynthesis; cob(II)yrinate a,c-diamide from precorrin-2 (aerobic route): step 9/10.</text>
</comment>
<dbReference type="HAMAP" id="MF_00027">
    <property type="entry name" value="CobB_CbiA"/>
    <property type="match status" value="1"/>
</dbReference>
<dbReference type="InterPro" id="IPR027417">
    <property type="entry name" value="P-loop_NTPase"/>
</dbReference>
<dbReference type="InterPro" id="IPR002586">
    <property type="entry name" value="CobQ/CobB/MinD/ParA_Nub-bd_dom"/>
</dbReference>
<keyword evidence="3 9" id="KW-0169">Cobalamin biosynthesis</keyword>
<comment type="miscellaneous">
    <text evidence="9">The a and c carboxylates of hydrogenobyrinate are activated for nucleophilic attack via formation of a phosphorylated intermediate by ATP. CobB catalyzes first the amidation of the c-carboxylate, and then that of the a-carboxylate.</text>
</comment>
<dbReference type="GO" id="GO:0005524">
    <property type="term" value="F:ATP binding"/>
    <property type="evidence" value="ECO:0007669"/>
    <property type="project" value="UniProtKB-UniRule"/>
</dbReference>
<comment type="cofactor">
    <cofactor evidence="1 9">
        <name>Mg(2+)</name>
        <dbReference type="ChEBI" id="CHEBI:18420"/>
    </cofactor>
</comment>
<evidence type="ECO:0000256" key="6">
    <source>
        <dbReference type="ARBA" id="ARBA00022840"/>
    </source>
</evidence>
<evidence type="ECO:0000256" key="9">
    <source>
        <dbReference type="HAMAP-Rule" id="MF_00027"/>
    </source>
</evidence>
<proteinExistence type="inferred from homology"/>
<dbReference type="InterPro" id="IPR011698">
    <property type="entry name" value="GATase_3"/>
</dbReference>
<dbReference type="InterPro" id="IPR029062">
    <property type="entry name" value="Class_I_gatase-like"/>
</dbReference>
<gene>
    <name evidence="9" type="primary">cobB</name>
    <name evidence="12" type="ORF">D1012_00275</name>
</gene>
<dbReference type="AlphaFoldDB" id="A0A411Z682"/>
<comment type="domain">
    <text evidence="9">Comprises of two domains. The C-terminal domain contains the binding site for glutamine and catalyzes the hydrolysis of this substrate to glutamate and ammonia. The N-terminal domain is anticipated to bind ATP and hydrogenobyrinate and catalyzes the ultimate synthesis of the diamide product. The ammonia produced via the glutaminase domain is probably translocated to the adjacent domain via a molecular tunnel, where it reacts with an activated intermediate.</text>
</comment>
<comment type="catalytic activity">
    <reaction evidence="9">
        <text>hydrogenobyrinate + 2 L-glutamine + 2 ATP + 2 H2O = hydrogenobyrinate a,c-diamide + 2 L-glutamate + 2 ADP + 2 phosphate + 2 H(+)</text>
        <dbReference type="Rhea" id="RHEA:12544"/>
        <dbReference type="ChEBI" id="CHEBI:15377"/>
        <dbReference type="ChEBI" id="CHEBI:15378"/>
        <dbReference type="ChEBI" id="CHEBI:29985"/>
        <dbReference type="ChEBI" id="CHEBI:30616"/>
        <dbReference type="ChEBI" id="CHEBI:43474"/>
        <dbReference type="ChEBI" id="CHEBI:58359"/>
        <dbReference type="ChEBI" id="CHEBI:77873"/>
        <dbReference type="ChEBI" id="CHEBI:77874"/>
        <dbReference type="ChEBI" id="CHEBI:456216"/>
        <dbReference type="EC" id="6.3.5.9"/>
    </reaction>
</comment>
<dbReference type="GO" id="GO:0043802">
    <property type="term" value="F:hydrogenobyrinic acid a,c-diamide synthase (glutamine-hydrolysing) activity"/>
    <property type="evidence" value="ECO:0007669"/>
    <property type="project" value="UniProtKB-UniRule"/>
</dbReference>
<dbReference type="SUPFAM" id="SSF52317">
    <property type="entry name" value="Class I glutamine amidotransferase-like"/>
    <property type="match status" value="1"/>
</dbReference>
<dbReference type="GO" id="GO:0009236">
    <property type="term" value="P:cobalamin biosynthetic process"/>
    <property type="evidence" value="ECO:0007669"/>
    <property type="project" value="UniProtKB-UniRule"/>
</dbReference>
<evidence type="ECO:0000313" key="12">
    <source>
        <dbReference type="EMBL" id="RGP38608.1"/>
    </source>
</evidence>
<accession>A0A411Z682</accession>
<evidence type="ECO:0000256" key="1">
    <source>
        <dbReference type="ARBA" id="ARBA00001946"/>
    </source>
</evidence>
<feature type="active site" description="Nucleophile" evidence="9">
    <location>
        <position position="329"/>
    </location>
</feature>
<reference evidence="12 13" key="1">
    <citation type="submission" date="2018-08" db="EMBL/GenBank/DDBJ databases">
        <title>Flavobacterium tibetense sp. nov., isolated from a wetland YonghuCo on Tibetan Plateau.</title>
        <authorList>
            <person name="Phurbu D."/>
            <person name="Lu H."/>
            <person name="Xing P."/>
        </authorList>
    </citation>
    <scope>NUCLEOTIDE SEQUENCE [LARGE SCALE GENOMIC DNA]</scope>
    <source>
        <strain evidence="12 13">DJC</strain>
    </source>
</reference>
<evidence type="ECO:0000256" key="7">
    <source>
        <dbReference type="ARBA" id="ARBA00022842"/>
    </source>
</evidence>
<feature type="domain" description="CobB/CobQ-like glutamine amidotransferase" evidence="11">
    <location>
        <begin position="247"/>
        <end position="438"/>
    </location>
</feature>
<dbReference type="EC" id="6.3.5.9" evidence="9"/>
<keyword evidence="13" id="KW-1185">Reference proteome</keyword>
<dbReference type="Proteomes" id="UP000284547">
    <property type="component" value="Unassembled WGS sequence"/>
</dbReference>
<dbReference type="OrthoDB" id="9764035at2"/>
<evidence type="ECO:0000313" key="13">
    <source>
        <dbReference type="Proteomes" id="UP000284547"/>
    </source>
</evidence>
<evidence type="ECO:0000256" key="5">
    <source>
        <dbReference type="ARBA" id="ARBA00022741"/>
    </source>
</evidence>
<keyword evidence="6 9" id="KW-0067">ATP-binding</keyword>
<keyword evidence="5 9" id="KW-0547">Nucleotide-binding</keyword>
<dbReference type="GO" id="GO:0042242">
    <property type="term" value="F:cobyrinic acid a,c-diamide synthase activity"/>
    <property type="evidence" value="ECO:0007669"/>
    <property type="project" value="InterPro"/>
</dbReference>
<comment type="function">
    <text evidence="9">Catalyzes the ATP-dependent amidation of the two carboxylate groups at positions a and c of hydrogenobyrinate, using either L-glutamine or ammonia as the nitrogen source.</text>
</comment>
<evidence type="ECO:0000259" key="11">
    <source>
        <dbReference type="Pfam" id="PF07685"/>
    </source>
</evidence>
<dbReference type="SUPFAM" id="SSF52540">
    <property type="entry name" value="P-loop containing nucleoside triphosphate hydrolases"/>
    <property type="match status" value="1"/>
</dbReference>
<protein>
    <recommendedName>
        <fullName evidence="9">Hydrogenobyrinate a,c-diamide synthase</fullName>
        <ecNumber evidence="9">6.3.5.9</ecNumber>
    </recommendedName>
    <alternativeName>
        <fullName evidence="9">Hydrogenobyrinic acid a,c-diamide synthase</fullName>
    </alternativeName>
</protein>
<feature type="domain" description="CobQ/CobB/MinD/ParA nucleotide binding" evidence="10">
    <location>
        <begin position="7"/>
        <end position="191"/>
    </location>
</feature>
<dbReference type="NCBIfam" id="TIGR00379">
    <property type="entry name" value="cobB"/>
    <property type="match status" value="1"/>
</dbReference>
<evidence type="ECO:0000256" key="8">
    <source>
        <dbReference type="ARBA" id="ARBA00022962"/>
    </source>
</evidence>
<keyword evidence="8 9" id="KW-0315">Glutamine amidotransferase</keyword>
<comment type="similarity">
    <text evidence="9">Belongs to the CobB/CbiA family.</text>
</comment>
<dbReference type="PROSITE" id="PS51274">
    <property type="entry name" value="GATASE_COBBQ"/>
    <property type="match status" value="1"/>
</dbReference>
<dbReference type="PANTHER" id="PTHR43873">
    <property type="entry name" value="COBYRINATE A,C-DIAMIDE SYNTHASE"/>
    <property type="match status" value="1"/>
</dbReference>
<comment type="caution">
    <text evidence="12">The sequence shown here is derived from an EMBL/GenBank/DDBJ whole genome shotgun (WGS) entry which is preliminary data.</text>
</comment>
<dbReference type="InterPro" id="IPR004484">
    <property type="entry name" value="CbiA/CobB_synth"/>
</dbReference>
<organism evidence="12 13">
    <name type="scientific">Pseudotabrizicola alkalilacus</name>
    <dbReference type="NCBI Taxonomy" id="2305252"/>
    <lineage>
        <taxon>Bacteria</taxon>
        <taxon>Pseudomonadati</taxon>
        <taxon>Pseudomonadota</taxon>
        <taxon>Alphaproteobacteria</taxon>
        <taxon>Rhodobacterales</taxon>
        <taxon>Paracoccaceae</taxon>
        <taxon>Pseudotabrizicola</taxon>
    </lineage>
</organism>
<sequence length="447" mass="46312">MPPGLLISAPASGTGKTTVTLGLLAAFRAQGLQVQPFKSGPDYIDPTFHTAAAGRVSVNLDTWAMPPARIAALARAAEGADLVLAEGSMGLFDGVARPGESGAGASADLAALMGWPVILVLDVSGQAQTAAAVAMGLARFRPDVQVAGVILNKVASPRHEALVRAGMEAAGLTVLGALPRSAHVALPERHLGLVQAEELPRLMQILSDAASFVTDNCDLPAIRAAARCGTERNDEAAGTTVPAPGERVALARDAAFSFVYPHLLTSWREQGATILPFSPLADEGPDPSATACWLPGGYPELHAPRLAACDGFRSSLAEFSRTRPVHGECGGYMALGQGLIAADGTRHRMAGLLGLETSFAKRRMHLGYRLARLAQPCAGFGTGTLLRGHEFHYATILSQPDDPLATVVDANGQAVEESGSVRHFVGGGMVSGSFFHLIGPASIGDLS</sequence>
<dbReference type="Pfam" id="PF07685">
    <property type="entry name" value="GATase_3"/>
    <property type="match status" value="1"/>
</dbReference>
<keyword evidence="4 9" id="KW-0436">Ligase</keyword>
<evidence type="ECO:0000256" key="4">
    <source>
        <dbReference type="ARBA" id="ARBA00022598"/>
    </source>
</evidence>
<dbReference type="UniPathway" id="UPA00148">
    <property type="reaction ID" value="UER00220"/>
</dbReference>
<dbReference type="Pfam" id="PF01656">
    <property type="entry name" value="CbiA"/>
    <property type="match status" value="1"/>
</dbReference>
<feature type="site" description="Increases nucleophilicity of active site Cys" evidence="9">
    <location>
        <position position="436"/>
    </location>
</feature>
<dbReference type="CDD" id="cd05388">
    <property type="entry name" value="CobB_N"/>
    <property type="match status" value="1"/>
</dbReference>
<dbReference type="PANTHER" id="PTHR43873:SF1">
    <property type="entry name" value="COBYRINATE A,C-DIAMIDE SYNTHASE"/>
    <property type="match status" value="1"/>
</dbReference>
<dbReference type="EMBL" id="QWEY01000001">
    <property type="protein sequence ID" value="RGP38608.1"/>
    <property type="molecule type" value="Genomic_DNA"/>
</dbReference>
<comment type="similarity">
    <text evidence="2">Belongs to the CobB/CobQ family. CobQ subfamily.</text>
</comment>
<keyword evidence="7 9" id="KW-0460">Magnesium</keyword>
<name>A0A411Z682_9RHOB</name>
<evidence type="ECO:0000256" key="2">
    <source>
        <dbReference type="ARBA" id="ARBA00006205"/>
    </source>
</evidence>
<evidence type="ECO:0000259" key="10">
    <source>
        <dbReference type="Pfam" id="PF01656"/>
    </source>
</evidence>
<dbReference type="NCBIfam" id="NF002204">
    <property type="entry name" value="PRK01077.1"/>
    <property type="match status" value="1"/>
</dbReference>
<dbReference type="Gene3D" id="3.40.50.300">
    <property type="entry name" value="P-loop containing nucleotide triphosphate hydrolases"/>
    <property type="match status" value="2"/>
</dbReference>